<feature type="domain" description="GST C-terminal" evidence="3">
    <location>
        <begin position="89"/>
        <end position="214"/>
    </location>
</feature>
<proteinExistence type="inferred from homology"/>
<comment type="caution">
    <text evidence="4">The sequence shown here is derived from an EMBL/GenBank/DDBJ whole genome shotgun (WGS) entry which is preliminary data.</text>
</comment>
<dbReference type="SUPFAM" id="SSF47616">
    <property type="entry name" value="GST C-terminal domain-like"/>
    <property type="match status" value="1"/>
</dbReference>
<dbReference type="PANTHER" id="PTHR44051">
    <property type="entry name" value="GLUTATHIONE S-TRANSFERASE-RELATED"/>
    <property type="match status" value="1"/>
</dbReference>
<dbReference type="SFLD" id="SFLDG00358">
    <property type="entry name" value="Main_(cytGST)"/>
    <property type="match status" value="1"/>
</dbReference>
<evidence type="ECO:0000259" key="3">
    <source>
        <dbReference type="PROSITE" id="PS50405"/>
    </source>
</evidence>
<dbReference type="SUPFAM" id="SSF52833">
    <property type="entry name" value="Thioredoxin-like"/>
    <property type="match status" value="1"/>
</dbReference>
<name>A0AAN7TQU6_9PEZI</name>
<dbReference type="AlphaFoldDB" id="A0AAN7TQU6"/>
<evidence type="ECO:0008006" key="6">
    <source>
        <dbReference type="Google" id="ProtNLM"/>
    </source>
</evidence>
<dbReference type="InterPro" id="IPR010987">
    <property type="entry name" value="Glutathione-S-Trfase_C-like"/>
</dbReference>
<dbReference type="InterPro" id="IPR036282">
    <property type="entry name" value="Glutathione-S-Trfase_C_sf"/>
</dbReference>
<dbReference type="InterPro" id="IPR004045">
    <property type="entry name" value="Glutathione_S-Trfase_N"/>
</dbReference>
<comment type="similarity">
    <text evidence="1">Belongs to the GST superfamily.</text>
</comment>
<evidence type="ECO:0000313" key="4">
    <source>
        <dbReference type="EMBL" id="KAK5118527.1"/>
    </source>
</evidence>
<dbReference type="Gene3D" id="3.40.30.10">
    <property type="entry name" value="Glutaredoxin"/>
    <property type="match status" value="1"/>
</dbReference>
<dbReference type="SFLD" id="SFLDS00019">
    <property type="entry name" value="Glutathione_Transferase_(cytos"/>
    <property type="match status" value="1"/>
</dbReference>
<dbReference type="PANTHER" id="PTHR44051:SF9">
    <property type="entry name" value="GLUTATHIONE S-TRANSFERASE 1"/>
    <property type="match status" value="1"/>
</dbReference>
<accession>A0AAN7TQU6</accession>
<dbReference type="Gene3D" id="1.20.1050.10">
    <property type="match status" value="1"/>
</dbReference>
<protein>
    <recommendedName>
        <fullName evidence="6">Glutathione S-transferase</fullName>
    </recommendedName>
</protein>
<dbReference type="Proteomes" id="UP001310890">
    <property type="component" value="Unassembled WGS sequence"/>
</dbReference>
<evidence type="ECO:0000256" key="1">
    <source>
        <dbReference type="ARBA" id="ARBA00007409"/>
    </source>
</evidence>
<dbReference type="InterPro" id="IPR040079">
    <property type="entry name" value="Glutathione_S-Trfase"/>
</dbReference>
<dbReference type="InterPro" id="IPR036249">
    <property type="entry name" value="Thioredoxin-like_sf"/>
</dbReference>
<feature type="domain" description="GST N-terminal" evidence="2">
    <location>
        <begin position="1"/>
        <end position="82"/>
    </location>
</feature>
<dbReference type="PROSITE" id="PS50404">
    <property type="entry name" value="GST_NTER"/>
    <property type="match status" value="1"/>
</dbReference>
<evidence type="ECO:0000313" key="5">
    <source>
        <dbReference type="Proteomes" id="UP001310890"/>
    </source>
</evidence>
<dbReference type="EMBL" id="JAVRRL010000002">
    <property type="protein sequence ID" value="KAK5118527.1"/>
    <property type="molecule type" value="Genomic_DNA"/>
</dbReference>
<sequence>MPPIIVYFLGASRSIRIAWLLEELGLEYEVRGAEREGNKAPQWMKDEVGGLGKFPVLKDGEVLVTESGCIAEYLCDKYDSAHRLLPAIGDPERYRILQWVHAAEATFMLHSLAILYTRWNQPDGDVKATEKNLAMNVEKDLAFFQSELSKTPGKFLFGDDLCVADAMMEFSLDFILTRELGVKAQEWPEVEQYVRGCQETGTWAKARERTGYKL</sequence>
<dbReference type="Pfam" id="PF02798">
    <property type="entry name" value="GST_N"/>
    <property type="match status" value="1"/>
</dbReference>
<gene>
    <name evidence="4" type="ORF">LTR62_003042</name>
</gene>
<dbReference type="PROSITE" id="PS50405">
    <property type="entry name" value="GST_CTER"/>
    <property type="match status" value="1"/>
</dbReference>
<reference evidence="4" key="1">
    <citation type="submission" date="2023-08" db="EMBL/GenBank/DDBJ databases">
        <title>Black Yeasts Isolated from many extreme environments.</title>
        <authorList>
            <person name="Coleine C."/>
            <person name="Stajich J.E."/>
            <person name="Selbmann L."/>
        </authorList>
    </citation>
    <scope>NUCLEOTIDE SEQUENCE</scope>
    <source>
        <strain evidence="4">CCFEE 5401</strain>
    </source>
</reference>
<evidence type="ECO:0000259" key="2">
    <source>
        <dbReference type="PROSITE" id="PS50404"/>
    </source>
</evidence>
<organism evidence="4 5">
    <name type="scientific">Meristemomyces frigidus</name>
    <dbReference type="NCBI Taxonomy" id="1508187"/>
    <lineage>
        <taxon>Eukaryota</taxon>
        <taxon>Fungi</taxon>
        <taxon>Dikarya</taxon>
        <taxon>Ascomycota</taxon>
        <taxon>Pezizomycotina</taxon>
        <taxon>Dothideomycetes</taxon>
        <taxon>Dothideomycetidae</taxon>
        <taxon>Mycosphaerellales</taxon>
        <taxon>Teratosphaeriaceae</taxon>
        <taxon>Meristemomyces</taxon>
    </lineage>
</organism>